<keyword evidence="5" id="KW-1185">Reference proteome</keyword>
<gene>
    <name evidence="4" type="ORF">SAMN02745111_01903</name>
</gene>
<dbReference type="PANTHER" id="PTHR30061">
    <property type="entry name" value="MALTOSE-BINDING PERIPLASMIC PROTEIN"/>
    <property type="match status" value="1"/>
</dbReference>
<dbReference type="GO" id="GO:0055052">
    <property type="term" value="C:ATP-binding cassette (ABC) transporter complex, substrate-binding subunit-containing"/>
    <property type="evidence" value="ECO:0007669"/>
    <property type="project" value="TreeGrafter"/>
</dbReference>
<proteinExistence type="inferred from homology"/>
<dbReference type="PROSITE" id="PS01037">
    <property type="entry name" value="SBP_BACTERIAL_1"/>
    <property type="match status" value="1"/>
</dbReference>
<evidence type="ECO:0000256" key="1">
    <source>
        <dbReference type="ARBA" id="ARBA00008520"/>
    </source>
</evidence>
<dbReference type="Gene3D" id="3.40.190.10">
    <property type="entry name" value="Periplasmic binding protein-like II"/>
    <property type="match status" value="2"/>
</dbReference>
<dbReference type="GO" id="GO:0042956">
    <property type="term" value="P:maltodextrin transmembrane transport"/>
    <property type="evidence" value="ECO:0007669"/>
    <property type="project" value="TreeGrafter"/>
</dbReference>
<dbReference type="OrthoDB" id="9763054at2"/>
<name>A0A1T4VX89_9FIRM</name>
<dbReference type="InterPro" id="IPR006059">
    <property type="entry name" value="SBP"/>
</dbReference>
<dbReference type="EMBL" id="FUXZ01000011">
    <property type="protein sequence ID" value="SKA69630.1"/>
    <property type="molecule type" value="Genomic_DNA"/>
</dbReference>
<dbReference type="SUPFAM" id="SSF53850">
    <property type="entry name" value="Periplasmic binding protein-like II"/>
    <property type="match status" value="1"/>
</dbReference>
<evidence type="ECO:0000313" key="5">
    <source>
        <dbReference type="Proteomes" id="UP000190814"/>
    </source>
</evidence>
<dbReference type="GO" id="GO:0055085">
    <property type="term" value="P:transmembrane transport"/>
    <property type="evidence" value="ECO:0007669"/>
    <property type="project" value="InterPro"/>
</dbReference>
<evidence type="ECO:0000256" key="2">
    <source>
        <dbReference type="ARBA" id="ARBA00022448"/>
    </source>
</evidence>
<keyword evidence="3" id="KW-0732">Signal</keyword>
<dbReference type="RefSeq" id="WP_078766746.1">
    <property type="nucleotide sequence ID" value="NZ_FUXZ01000011.1"/>
</dbReference>
<dbReference type="GO" id="GO:0015768">
    <property type="term" value="P:maltose transport"/>
    <property type="evidence" value="ECO:0007669"/>
    <property type="project" value="TreeGrafter"/>
</dbReference>
<comment type="similarity">
    <text evidence="1">Belongs to the bacterial solute-binding protein 1 family.</text>
</comment>
<dbReference type="GO" id="GO:1901982">
    <property type="term" value="F:maltose binding"/>
    <property type="evidence" value="ECO:0007669"/>
    <property type="project" value="TreeGrafter"/>
</dbReference>
<dbReference type="PROSITE" id="PS51257">
    <property type="entry name" value="PROKAR_LIPOPROTEIN"/>
    <property type="match status" value="1"/>
</dbReference>
<dbReference type="Proteomes" id="UP000190814">
    <property type="component" value="Unassembled WGS sequence"/>
</dbReference>
<reference evidence="4 5" key="1">
    <citation type="submission" date="2017-02" db="EMBL/GenBank/DDBJ databases">
        <authorList>
            <person name="Peterson S.W."/>
        </authorList>
    </citation>
    <scope>NUCLEOTIDE SEQUENCE [LARGE SCALE GENOMIC DNA]</scope>
    <source>
        <strain evidence="4 5">ATCC 35992</strain>
    </source>
</reference>
<dbReference type="STRING" id="39495.SAMN02745111_01903"/>
<organism evidence="4 5">
    <name type="scientific">Eubacterium uniforme</name>
    <dbReference type="NCBI Taxonomy" id="39495"/>
    <lineage>
        <taxon>Bacteria</taxon>
        <taxon>Bacillati</taxon>
        <taxon>Bacillota</taxon>
        <taxon>Clostridia</taxon>
        <taxon>Eubacteriales</taxon>
        <taxon>Eubacteriaceae</taxon>
        <taxon>Eubacterium</taxon>
    </lineage>
</organism>
<protein>
    <submittedName>
        <fullName evidence="4">Arabinogalactan oligomer / maltooligosaccharide transport system substrate-binding protein</fullName>
    </submittedName>
</protein>
<evidence type="ECO:0000313" key="4">
    <source>
        <dbReference type="EMBL" id="SKA69630.1"/>
    </source>
</evidence>
<accession>A0A1T4VX89</accession>
<dbReference type="AlphaFoldDB" id="A0A1T4VX89"/>
<sequence>MKKKFLGLTMAFVLAGSLTGCGGRGSAKQAISTEGGDTGNCKLTIWESAEGPDEFIKKAGEEFTKANPNIQVEFVNVELGDATTQIALDGPAGVGPDLFAAPHDKVGVLATAGHVKEVTLSDEAKGKILQTCIDGLTYDDKLYGYPVSVETYALFYNKNMIKDEEVPKSWNDLIKYGKEFSKKAENKGKYPIVFPAGTGYYDVMFSTYGGNRPFGADGLKTDGTDLTTENGLKGIAQLQDVKKEILNVPAADLATSTVKSLFTNGDAAMFISGLWDANAFKDAGLEVGATTLPSVLDETTPAVSFNGTRAMFVSAYSKHQEEAKKFAEFLLSDEMQKLRYEITGTLPATNIEVDGDYVSAFKNQLEYSYPMFKNVDADAYWASYNSAVSNIWDGKKPEEEFEALEAAIKK</sequence>
<dbReference type="InterPro" id="IPR006061">
    <property type="entry name" value="SBP_1_CS"/>
</dbReference>
<dbReference type="PANTHER" id="PTHR30061:SF50">
    <property type="entry name" value="MALTOSE_MALTODEXTRIN-BINDING PERIPLASMIC PROTEIN"/>
    <property type="match status" value="1"/>
</dbReference>
<dbReference type="Pfam" id="PF13416">
    <property type="entry name" value="SBP_bac_8"/>
    <property type="match status" value="1"/>
</dbReference>
<dbReference type="CDD" id="cd13586">
    <property type="entry name" value="PBP2_Maltose_binding_like"/>
    <property type="match status" value="1"/>
</dbReference>
<keyword evidence="2" id="KW-0813">Transport</keyword>
<evidence type="ECO:0000256" key="3">
    <source>
        <dbReference type="ARBA" id="ARBA00022729"/>
    </source>
</evidence>